<dbReference type="Gene3D" id="3.40.1400.10">
    <property type="entry name" value="Sugar-phosphate isomerase, RpiB/LacA/LacB"/>
    <property type="match status" value="1"/>
</dbReference>
<dbReference type="NCBIfam" id="NF004051">
    <property type="entry name" value="PRK05571.1"/>
    <property type="match status" value="1"/>
</dbReference>
<gene>
    <name evidence="1" type="ORF">HK097_011054</name>
</gene>
<dbReference type="SUPFAM" id="SSF89623">
    <property type="entry name" value="Ribose/Galactose isomerase RpiB/AlsB"/>
    <property type="match status" value="1"/>
</dbReference>
<dbReference type="PIRSF" id="PIRSF005384">
    <property type="entry name" value="RpiB_LacA_B"/>
    <property type="match status" value="1"/>
</dbReference>
<sequence>MTAIPQPSTIRSSESTKKLLVLGSDHVGAVMKRELSDFLKGPAGDGWDILDVGASANGGWHFGKLIVQLVTQVDYPDYGAAAANAVLDQSGTYEQRLGIVICGSGIGISIAANKIKGIRCALCHDHYTALMARKHNDANILALGARTTGLDVAKDMVSVFLSTPFDGAHHSIRLNKLHELEGCSYAC</sequence>
<evidence type="ECO:0008006" key="3">
    <source>
        <dbReference type="Google" id="ProtNLM"/>
    </source>
</evidence>
<dbReference type="PANTHER" id="PTHR30345:SF0">
    <property type="entry name" value="DNA DAMAGE-REPAIR_TOLERATION PROTEIN DRT102"/>
    <property type="match status" value="1"/>
</dbReference>
<dbReference type="NCBIfam" id="TIGR00689">
    <property type="entry name" value="rpiB_lacA_lacB"/>
    <property type="match status" value="1"/>
</dbReference>
<comment type="caution">
    <text evidence="1">The sequence shown here is derived from an EMBL/GenBank/DDBJ whole genome shotgun (WGS) entry which is preliminary data.</text>
</comment>
<dbReference type="AlphaFoldDB" id="A0AAD5SIL3"/>
<dbReference type="Pfam" id="PF02502">
    <property type="entry name" value="LacAB_rpiB"/>
    <property type="match status" value="1"/>
</dbReference>
<dbReference type="InterPro" id="IPR036569">
    <property type="entry name" value="RpiB_LacA_LacB_sf"/>
</dbReference>
<organism evidence="1 2">
    <name type="scientific">Rhizophlyctis rosea</name>
    <dbReference type="NCBI Taxonomy" id="64517"/>
    <lineage>
        <taxon>Eukaryota</taxon>
        <taxon>Fungi</taxon>
        <taxon>Fungi incertae sedis</taxon>
        <taxon>Chytridiomycota</taxon>
        <taxon>Chytridiomycota incertae sedis</taxon>
        <taxon>Chytridiomycetes</taxon>
        <taxon>Rhizophlyctidales</taxon>
        <taxon>Rhizophlyctidaceae</taxon>
        <taxon>Rhizophlyctis</taxon>
    </lineage>
</organism>
<dbReference type="PANTHER" id="PTHR30345">
    <property type="entry name" value="RIBOSE-5-PHOSPHATE ISOMERASE B"/>
    <property type="match status" value="1"/>
</dbReference>
<dbReference type="Proteomes" id="UP001212841">
    <property type="component" value="Unassembled WGS sequence"/>
</dbReference>
<accession>A0AAD5SIL3</accession>
<name>A0AAD5SIL3_9FUNG</name>
<keyword evidence="2" id="KW-1185">Reference proteome</keyword>
<evidence type="ECO:0000313" key="2">
    <source>
        <dbReference type="Proteomes" id="UP001212841"/>
    </source>
</evidence>
<dbReference type="GO" id="GO:0016853">
    <property type="term" value="F:isomerase activity"/>
    <property type="evidence" value="ECO:0007669"/>
    <property type="project" value="InterPro"/>
</dbReference>
<dbReference type="GO" id="GO:0005975">
    <property type="term" value="P:carbohydrate metabolic process"/>
    <property type="evidence" value="ECO:0007669"/>
    <property type="project" value="InterPro"/>
</dbReference>
<evidence type="ECO:0000313" key="1">
    <source>
        <dbReference type="EMBL" id="KAJ3055253.1"/>
    </source>
</evidence>
<dbReference type="EMBL" id="JADGJD010000088">
    <property type="protein sequence ID" value="KAJ3055253.1"/>
    <property type="molecule type" value="Genomic_DNA"/>
</dbReference>
<reference evidence="1" key="1">
    <citation type="submission" date="2020-05" db="EMBL/GenBank/DDBJ databases">
        <title>Phylogenomic resolution of chytrid fungi.</title>
        <authorList>
            <person name="Stajich J.E."/>
            <person name="Amses K."/>
            <person name="Simmons R."/>
            <person name="Seto K."/>
            <person name="Myers J."/>
            <person name="Bonds A."/>
            <person name="Quandt C.A."/>
            <person name="Barry K."/>
            <person name="Liu P."/>
            <person name="Grigoriev I."/>
            <person name="Longcore J.E."/>
            <person name="James T.Y."/>
        </authorList>
    </citation>
    <scope>NUCLEOTIDE SEQUENCE</scope>
    <source>
        <strain evidence="1">JEL0318</strain>
    </source>
</reference>
<dbReference type="InterPro" id="IPR003500">
    <property type="entry name" value="RpiB_LacA_LacB"/>
</dbReference>
<proteinExistence type="predicted"/>
<protein>
    <recommendedName>
        <fullName evidence="3">Ribose 5-phosphate isomerase B</fullName>
    </recommendedName>
</protein>